<evidence type="ECO:0000313" key="6">
    <source>
        <dbReference type="Proteomes" id="UP000502699"/>
    </source>
</evidence>
<dbReference type="RefSeq" id="WP_210756820.1">
    <property type="nucleotide sequence ID" value="NZ_CP048029.1"/>
</dbReference>
<proteinExistence type="predicted"/>
<dbReference type="InterPro" id="IPR025205">
    <property type="entry name" value="PilX/PilW_C"/>
</dbReference>
<accession>A0A6G7VA14</accession>
<dbReference type="Pfam" id="PF13681">
    <property type="entry name" value="PilX"/>
    <property type="match status" value="1"/>
</dbReference>
<keyword evidence="2" id="KW-0472">Membrane</keyword>
<keyword evidence="2" id="KW-1133">Transmembrane helix</keyword>
<feature type="domain" description="PilX/PilW C-terminal" evidence="3">
    <location>
        <begin position="115"/>
        <end position="202"/>
    </location>
</feature>
<dbReference type="Proteomes" id="UP000502699">
    <property type="component" value="Chromosome"/>
</dbReference>
<evidence type="ECO:0000259" key="3">
    <source>
        <dbReference type="Pfam" id="PF13681"/>
    </source>
</evidence>
<evidence type="ECO:0000256" key="1">
    <source>
        <dbReference type="SAM" id="MobiDB-lite"/>
    </source>
</evidence>
<evidence type="ECO:0000259" key="4">
    <source>
        <dbReference type="Pfam" id="PF14341"/>
    </source>
</evidence>
<dbReference type="EMBL" id="CP048029">
    <property type="protein sequence ID" value="QIK36824.1"/>
    <property type="molecule type" value="Genomic_DNA"/>
</dbReference>
<reference evidence="6" key="1">
    <citation type="submission" date="2020-01" db="EMBL/GenBank/DDBJ databases">
        <title>Caldichromatium gen. nov., sp. nov., a thermophilic purple sulfur bacterium member of the family Chromatiaceae isolated from Nakabusa hot spring, Japan.</title>
        <authorList>
            <person name="Saini M.K."/>
            <person name="Hanada S."/>
            <person name="Tank M."/>
        </authorList>
    </citation>
    <scope>NUCLEOTIDE SEQUENCE [LARGE SCALE GENOMIC DNA]</scope>
    <source>
        <strain evidence="6">No.7</strain>
    </source>
</reference>
<dbReference type="AlphaFoldDB" id="A0A6G7VA14"/>
<feature type="transmembrane region" description="Helical" evidence="2">
    <location>
        <begin position="21"/>
        <end position="42"/>
    </location>
</feature>
<dbReference type="KEGG" id="cjap:GWK36_01105"/>
<sequence length="204" mass="21735">MNRQDMGVQKGRRAQRAGQAGAALILTLLFLVLIILVAISGIQTVALEERMAGASSDRNLAFQAAEAALRVGESVAEAESEANPPNSGFPNNGNYNDASDQCPGNSVIIDNCNANGLCPVPDKDCLPRWQVAGFNKWKTVDGISLGALAGNAPQYFIEYLGGNFNCYDGDASDPKNCYRYRITARSNPATGRATVVLQSIYATD</sequence>
<evidence type="ECO:0000256" key="2">
    <source>
        <dbReference type="SAM" id="Phobius"/>
    </source>
</evidence>
<evidence type="ECO:0000313" key="5">
    <source>
        <dbReference type="EMBL" id="QIK36824.1"/>
    </source>
</evidence>
<gene>
    <name evidence="5" type="ORF">GWK36_01105</name>
</gene>
<name>A0A6G7VA14_9GAMM</name>
<keyword evidence="6" id="KW-1185">Reference proteome</keyword>
<protein>
    <submittedName>
        <fullName evidence="5">Pilus assembly protein</fullName>
    </submittedName>
</protein>
<feature type="region of interest" description="Disordered" evidence="1">
    <location>
        <begin position="75"/>
        <end position="96"/>
    </location>
</feature>
<feature type="domain" description="Type 4 fimbrial biogenesis protein PilX N-terminal" evidence="4">
    <location>
        <begin position="20"/>
        <end position="70"/>
    </location>
</feature>
<organism evidence="5 6">
    <name type="scientific">Caldichromatium japonicum</name>
    <dbReference type="NCBI Taxonomy" id="2699430"/>
    <lineage>
        <taxon>Bacteria</taxon>
        <taxon>Pseudomonadati</taxon>
        <taxon>Pseudomonadota</taxon>
        <taxon>Gammaproteobacteria</taxon>
        <taxon>Chromatiales</taxon>
        <taxon>Chromatiaceae</taxon>
        <taxon>Caldichromatium</taxon>
    </lineage>
</organism>
<dbReference type="Pfam" id="PF14341">
    <property type="entry name" value="PilX_N"/>
    <property type="match status" value="1"/>
</dbReference>
<dbReference type="InterPro" id="IPR025746">
    <property type="entry name" value="PilX_N_dom"/>
</dbReference>
<feature type="compositionally biased region" description="Low complexity" evidence="1">
    <location>
        <begin position="81"/>
        <end position="96"/>
    </location>
</feature>
<keyword evidence="2" id="KW-0812">Transmembrane</keyword>